<accession>A0AAE1B067</accession>
<feature type="compositionally biased region" description="Basic and acidic residues" evidence="1">
    <location>
        <begin position="19"/>
        <end position="28"/>
    </location>
</feature>
<keyword evidence="3" id="KW-1185">Reference proteome</keyword>
<protein>
    <submittedName>
        <fullName evidence="2">Uncharacterized protein</fullName>
    </submittedName>
</protein>
<gene>
    <name evidence="2" type="ORF">RRG08_040884</name>
</gene>
<feature type="region of interest" description="Disordered" evidence="1">
    <location>
        <begin position="17"/>
        <end position="51"/>
    </location>
</feature>
<dbReference type="EMBL" id="JAWDGP010000840">
    <property type="protein sequence ID" value="KAK3796825.1"/>
    <property type="molecule type" value="Genomic_DNA"/>
</dbReference>
<evidence type="ECO:0000313" key="2">
    <source>
        <dbReference type="EMBL" id="KAK3796825.1"/>
    </source>
</evidence>
<proteinExistence type="predicted"/>
<reference evidence="2" key="1">
    <citation type="journal article" date="2023" name="G3 (Bethesda)">
        <title>A reference genome for the long-term kleptoplast-retaining sea slug Elysia crispata morphotype clarki.</title>
        <authorList>
            <person name="Eastman K.E."/>
            <person name="Pendleton A.L."/>
            <person name="Shaikh M.A."/>
            <person name="Suttiyut T."/>
            <person name="Ogas R."/>
            <person name="Tomko P."/>
            <person name="Gavelis G."/>
            <person name="Widhalm J.R."/>
            <person name="Wisecaver J.H."/>
        </authorList>
    </citation>
    <scope>NUCLEOTIDE SEQUENCE</scope>
    <source>
        <strain evidence="2">ECLA1</strain>
    </source>
</reference>
<sequence length="92" mass="9963">MIPVACEKFIKAGVFPQRTSKEGGKSDHLTGVTQSSHCQSDRSPGWPNDRINIVTRTPYTMSLEQQSQAFIIATSAQPSVSTQATLPNSIPC</sequence>
<feature type="compositionally biased region" description="Polar residues" evidence="1">
    <location>
        <begin position="31"/>
        <end position="42"/>
    </location>
</feature>
<evidence type="ECO:0000313" key="3">
    <source>
        <dbReference type="Proteomes" id="UP001283361"/>
    </source>
</evidence>
<evidence type="ECO:0000256" key="1">
    <source>
        <dbReference type="SAM" id="MobiDB-lite"/>
    </source>
</evidence>
<dbReference type="AlphaFoldDB" id="A0AAE1B067"/>
<comment type="caution">
    <text evidence="2">The sequence shown here is derived from an EMBL/GenBank/DDBJ whole genome shotgun (WGS) entry which is preliminary data.</text>
</comment>
<name>A0AAE1B067_9GAST</name>
<dbReference type="Proteomes" id="UP001283361">
    <property type="component" value="Unassembled WGS sequence"/>
</dbReference>
<organism evidence="2 3">
    <name type="scientific">Elysia crispata</name>
    <name type="common">lettuce slug</name>
    <dbReference type="NCBI Taxonomy" id="231223"/>
    <lineage>
        <taxon>Eukaryota</taxon>
        <taxon>Metazoa</taxon>
        <taxon>Spiralia</taxon>
        <taxon>Lophotrochozoa</taxon>
        <taxon>Mollusca</taxon>
        <taxon>Gastropoda</taxon>
        <taxon>Heterobranchia</taxon>
        <taxon>Euthyneura</taxon>
        <taxon>Panpulmonata</taxon>
        <taxon>Sacoglossa</taxon>
        <taxon>Placobranchoidea</taxon>
        <taxon>Plakobranchidae</taxon>
        <taxon>Elysia</taxon>
    </lineage>
</organism>